<evidence type="ECO:0000256" key="4">
    <source>
        <dbReference type="ARBA" id="ARBA00022475"/>
    </source>
</evidence>
<dbReference type="KEGG" id="ruv:EC9_38810"/>
<evidence type="ECO:0000256" key="8">
    <source>
        <dbReference type="ARBA" id="ARBA00023065"/>
    </source>
</evidence>
<dbReference type="OrthoDB" id="9810181at2"/>
<feature type="transmembrane region" description="Helical" evidence="12">
    <location>
        <begin position="154"/>
        <end position="178"/>
    </location>
</feature>
<dbReference type="PANTHER" id="PTHR42985">
    <property type="entry name" value="SODIUM-COUPLED MONOCARBOXYLATE TRANSPORTER"/>
    <property type="match status" value="1"/>
</dbReference>
<name>A0A517M487_9BACT</name>
<feature type="transmembrane region" description="Helical" evidence="12">
    <location>
        <begin position="78"/>
        <end position="96"/>
    </location>
</feature>
<evidence type="ECO:0000313" key="14">
    <source>
        <dbReference type="Proteomes" id="UP000319557"/>
    </source>
</evidence>
<evidence type="ECO:0000256" key="7">
    <source>
        <dbReference type="ARBA" id="ARBA00023053"/>
    </source>
</evidence>
<keyword evidence="4" id="KW-1003">Cell membrane</keyword>
<accession>A0A517M487</accession>
<feature type="transmembrane region" description="Helical" evidence="12">
    <location>
        <begin position="6"/>
        <end position="27"/>
    </location>
</feature>
<feature type="transmembrane region" description="Helical" evidence="12">
    <location>
        <begin position="450"/>
        <end position="471"/>
    </location>
</feature>
<keyword evidence="9 12" id="KW-0472">Membrane</keyword>
<evidence type="ECO:0000256" key="3">
    <source>
        <dbReference type="ARBA" id="ARBA00022448"/>
    </source>
</evidence>
<dbReference type="InterPro" id="IPR038377">
    <property type="entry name" value="Na/Glc_symporter_sf"/>
</dbReference>
<dbReference type="AlphaFoldDB" id="A0A517M487"/>
<evidence type="ECO:0000256" key="5">
    <source>
        <dbReference type="ARBA" id="ARBA00022692"/>
    </source>
</evidence>
<feature type="transmembrane region" description="Helical" evidence="12">
    <location>
        <begin position="117"/>
        <end position="142"/>
    </location>
</feature>
<dbReference type="GO" id="GO:0005886">
    <property type="term" value="C:plasma membrane"/>
    <property type="evidence" value="ECO:0007669"/>
    <property type="project" value="UniProtKB-SubCell"/>
</dbReference>
<dbReference type="PANTHER" id="PTHR42985:SF32">
    <property type="entry name" value="SODIUM IODIDE SYMPORTER"/>
    <property type="match status" value="1"/>
</dbReference>
<evidence type="ECO:0000313" key="13">
    <source>
        <dbReference type="EMBL" id="QDS89681.1"/>
    </source>
</evidence>
<feature type="transmembrane region" description="Helical" evidence="12">
    <location>
        <begin position="47"/>
        <end position="66"/>
    </location>
</feature>
<sequence>MQAQFTIIDWSVLILYFVGVIGIGLYFSGNSRSSDNFTTGGRSLPGWLCGLSIFATFLSSISYLALPGKSFVDNWNPFVFSLALPLAALVAVRYFVPLYRSTGEVSAYALLERRFGAWARVYASAFYLLYQIARIGVVMYLMALPMAVIFGWDIRWIIVCTGIVVTVYAFIGGIVAVIWADAIQAIVLLAGALIAVAVILVGLPEGPGQVFQIANDSEKFSLGSSEIWTVSQPTIWIVLLFGLFENLKNFGIDQSYIQRYIAAKSDRDAARSLWISAGLYVPVSALFFFIGTSLFAWYSSYPDDLDQVRQIVARQLLMQQGVDPEFTLSADNVEIYSPSYQEQLSTTAASLTPRDLGDRVFPHFISAHLPQGLSGLLIAAVFAAAMSTVSTSLNSSATLVMSDFYQRFFRPEATDRQRMRVLHVATVVWGLMGTGMAIALVRLTESALDVWWTLSSVLGSGIVGLFLLGLISQRANSRAAITAVGSGSLVIAWMVLSTSGLWPEELAELQSPFHQFLVIVVGTVSIVVIGCIAGLATSGMRPPAKDA</sequence>
<reference evidence="13 14" key="1">
    <citation type="submission" date="2019-02" db="EMBL/GenBank/DDBJ databases">
        <title>Deep-cultivation of Planctomycetes and their phenomic and genomic characterization uncovers novel biology.</title>
        <authorList>
            <person name="Wiegand S."/>
            <person name="Jogler M."/>
            <person name="Boedeker C."/>
            <person name="Pinto D."/>
            <person name="Vollmers J."/>
            <person name="Rivas-Marin E."/>
            <person name="Kohn T."/>
            <person name="Peeters S.H."/>
            <person name="Heuer A."/>
            <person name="Rast P."/>
            <person name="Oberbeckmann S."/>
            <person name="Bunk B."/>
            <person name="Jeske O."/>
            <person name="Meyerdierks A."/>
            <person name="Storesund J.E."/>
            <person name="Kallscheuer N."/>
            <person name="Luecker S."/>
            <person name="Lage O.M."/>
            <person name="Pohl T."/>
            <person name="Merkel B.J."/>
            <person name="Hornburger P."/>
            <person name="Mueller R.-W."/>
            <person name="Bruemmer F."/>
            <person name="Labrenz M."/>
            <person name="Spormann A.M."/>
            <person name="Op den Camp H."/>
            <person name="Overmann J."/>
            <person name="Amann R."/>
            <person name="Jetten M.S.M."/>
            <person name="Mascher T."/>
            <person name="Medema M.H."/>
            <person name="Devos D.P."/>
            <person name="Kaster A.-K."/>
            <person name="Ovreas L."/>
            <person name="Rohde M."/>
            <person name="Galperin M.Y."/>
            <person name="Jogler C."/>
        </authorList>
    </citation>
    <scope>NUCLEOTIDE SEQUENCE [LARGE SCALE GENOMIC DNA]</scope>
    <source>
        <strain evidence="13 14">EC9</strain>
    </source>
</reference>
<evidence type="ECO:0000256" key="6">
    <source>
        <dbReference type="ARBA" id="ARBA00022989"/>
    </source>
</evidence>
<feature type="transmembrane region" description="Helical" evidence="12">
    <location>
        <begin position="273"/>
        <end position="298"/>
    </location>
</feature>
<dbReference type="InterPro" id="IPR051163">
    <property type="entry name" value="Sodium:Solute_Symporter_SSF"/>
</dbReference>
<feature type="transmembrane region" description="Helical" evidence="12">
    <location>
        <begin position="376"/>
        <end position="400"/>
    </location>
</feature>
<keyword evidence="7" id="KW-0915">Sodium</keyword>
<protein>
    <submittedName>
        <fullName evidence="13">Sodium/glucose cotransporter</fullName>
    </submittedName>
</protein>
<dbReference type="EMBL" id="CP036261">
    <property type="protein sequence ID" value="QDS89681.1"/>
    <property type="molecule type" value="Genomic_DNA"/>
</dbReference>
<evidence type="ECO:0000256" key="1">
    <source>
        <dbReference type="ARBA" id="ARBA00004651"/>
    </source>
</evidence>
<dbReference type="InterPro" id="IPR001734">
    <property type="entry name" value="Na/solute_symporter"/>
</dbReference>
<dbReference type="Proteomes" id="UP000319557">
    <property type="component" value="Chromosome"/>
</dbReference>
<keyword evidence="10" id="KW-0739">Sodium transport</keyword>
<feature type="transmembrane region" description="Helical" evidence="12">
    <location>
        <begin position="516"/>
        <end position="536"/>
    </location>
</feature>
<dbReference type="RefSeq" id="WP_145347546.1">
    <property type="nucleotide sequence ID" value="NZ_CP036261.1"/>
</dbReference>
<comment type="similarity">
    <text evidence="2 11">Belongs to the sodium:solute symporter (SSF) (TC 2.A.21) family.</text>
</comment>
<evidence type="ECO:0000256" key="12">
    <source>
        <dbReference type="SAM" id="Phobius"/>
    </source>
</evidence>
<dbReference type="GO" id="GO:0015293">
    <property type="term" value="F:symporter activity"/>
    <property type="evidence" value="ECO:0007669"/>
    <property type="project" value="TreeGrafter"/>
</dbReference>
<feature type="transmembrane region" description="Helical" evidence="12">
    <location>
        <begin position="421"/>
        <end position="444"/>
    </location>
</feature>
<dbReference type="Gene3D" id="1.20.1730.10">
    <property type="entry name" value="Sodium/glucose cotransporter"/>
    <property type="match status" value="1"/>
</dbReference>
<keyword evidence="14" id="KW-1185">Reference proteome</keyword>
<dbReference type="PROSITE" id="PS50283">
    <property type="entry name" value="NA_SOLUT_SYMP_3"/>
    <property type="match status" value="1"/>
</dbReference>
<keyword evidence="5 12" id="KW-0812">Transmembrane</keyword>
<evidence type="ECO:0000256" key="9">
    <source>
        <dbReference type="ARBA" id="ARBA00023136"/>
    </source>
</evidence>
<organism evidence="13 14">
    <name type="scientific">Rosistilla ulvae</name>
    <dbReference type="NCBI Taxonomy" id="1930277"/>
    <lineage>
        <taxon>Bacteria</taxon>
        <taxon>Pseudomonadati</taxon>
        <taxon>Planctomycetota</taxon>
        <taxon>Planctomycetia</taxon>
        <taxon>Pirellulales</taxon>
        <taxon>Pirellulaceae</taxon>
        <taxon>Rosistilla</taxon>
    </lineage>
</organism>
<feature type="transmembrane region" description="Helical" evidence="12">
    <location>
        <begin position="185"/>
        <end position="203"/>
    </location>
</feature>
<comment type="subcellular location">
    <subcellularLocation>
        <location evidence="1">Cell membrane</location>
        <topology evidence="1">Multi-pass membrane protein</topology>
    </subcellularLocation>
</comment>
<keyword evidence="8" id="KW-0406">Ion transport</keyword>
<evidence type="ECO:0000256" key="10">
    <source>
        <dbReference type="ARBA" id="ARBA00023201"/>
    </source>
</evidence>
<evidence type="ECO:0000256" key="11">
    <source>
        <dbReference type="RuleBase" id="RU362091"/>
    </source>
</evidence>
<evidence type="ECO:0000256" key="2">
    <source>
        <dbReference type="ARBA" id="ARBA00006434"/>
    </source>
</evidence>
<dbReference type="GO" id="GO:0006814">
    <property type="term" value="P:sodium ion transport"/>
    <property type="evidence" value="ECO:0007669"/>
    <property type="project" value="UniProtKB-KW"/>
</dbReference>
<dbReference type="CDD" id="cd11495">
    <property type="entry name" value="SLC5sbd_NIS-like_u3"/>
    <property type="match status" value="1"/>
</dbReference>
<dbReference type="Pfam" id="PF00474">
    <property type="entry name" value="SSF"/>
    <property type="match status" value="2"/>
</dbReference>
<proteinExistence type="inferred from homology"/>
<keyword evidence="6 12" id="KW-1133">Transmembrane helix</keyword>
<feature type="transmembrane region" description="Helical" evidence="12">
    <location>
        <begin position="478"/>
        <end position="496"/>
    </location>
</feature>
<keyword evidence="3" id="KW-0813">Transport</keyword>
<gene>
    <name evidence="13" type="primary">sglT_6</name>
    <name evidence="13" type="ORF">EC9_38810</name>
</gene>